<keyword evidence="3" id="KW-1185">Reference proteome</keyword>
<name>A0AAW0SYX8_SCYPA</name>
<feature type="region of interest" description="Disordered" evidence="1">
    <location>
        <begin position="82"/>
        <end position="142"/>
    </location>
</feature>
<accession>A0AAW0SYX8</accession>
<reference evidence="2 3" key="1">
    <citation type="submission" date="2023-03" db="EMBL/GenBank/DDBJ databases">
        <title>High-quality genome of Scylla paramamosain provides insights in environmental adaptation.</title>
        <authorList>
            <person name="Zhang L."/>
        </authorList>
    </citation>
    <scope>NUCLEOTIDE SEQUENCE [LARGE SCALE GENOMIC DNA]</scope>
    <source>
        <strain evidence="2">LZ_2023a</strain>
        <tissue evidence="2">Muscle</tissue>
    </source>
</reference>
<gene>
    <name evidence="2" type="ORF">O3P69_007936</name>
</gene>
<evidence type="ECO:0000256" key="1">
    <source>
        <dbReference type="SAM" id="MobiDB-lite"/>
    </source>
</evidence>
<feature type="compositionally biased region" description="Basic and acidic residues" evidence="1">
    <location>
        <begin position="116"/>
        <end position="136"/>
    </location>
</feature>
<comment type="caution">
    <text evidence="2">The sequence shown here is derived from an EMBL/GenBank/DDBJ whole genome shotgun (WGS) entry which is preliminary data.</text>
</comment>
<protein>
    <submittedName>
        <fullName evidence="2">Uncharacterized protein</fullName>
    </submittedName>
</protein>
<proteinExistence type="predicted"/>
<evidence type="ECO:0000313" key="3">
    <source>
        <dbReference type="Proteomes" id="UP001487740"/>
    </source>
</evidence>
<dbReference type="EMBL" id="JARAKH010000041">
    <property type="protein sequence ID" value="KAK8380659.1"/>
    <property type="molecule type" value="Genomic_DNA"/>
</dbReference>
<sequence>MTFRFRHPVNLTRELLRKALEEAPPVRRTRASERQKPECIDRQWDEAGAGVLRDGHQVSWPVKKPSLARQSVFILQSAPHDPSSFTLLRASDAITRPQPRPKQRGSEQDENGGEGRCTRNKEKEKTDRAPLPDPDARSAQPVCNTSVVQTAHDALPLLVRYTPHLRLTPLLSTWAPALR</sequence>
<dbReference type="Proteomes" id="UP001487740">
    <property type="component" value="Unassembled WGS sequence"/>
</dbReference>
<organism evidence="2 3">
    <name type="scientific">Scylla paramamosain</name>
    <name type="common">Mud crab</name>
    <dbReference type="NCBI Taxonomy" id="85552"/>
    <lineage>
        <taxon>Eukaryota</taxon>
        <taxon>Metazoa</taxon>
        <taxon>Ecdysozoa</taxon>
        <taxon>Arthropoda</taxon>
        <taxon>Crustacea</taxon>
        <taxon>Multicrustacea</taxon>
        <taxon>Malacostraca</taxon>
        <taxon>Eumalacostraca</taxon>
        <taxon>Eucarida</taxon>
        <taxon>Decapoda</taxon>
        <taxon>Pleocyemata</taxon>
        <taxon>Brachyura</taxon>
        <taxon>Eubrachyura</taxon>
        <taxon>Portunoidea</taxon>
        <taxon>Portunidae</taxon>
        <taxon>Portuninae</taxon>
        <taxon>Scylla</taxon>
    </lineage>
</organism>
<dbReference type="AlphaFoldDB" id="A0AAW0SYX8"/>
<evidence type="ECO:0000313" key="2">
    <source>
        <dbReference type="EMBL" id="KAK8380659.1"/>
    </source>
</evidence>